<reference evidence="2 3" key="1">
    <citation type="journal article" date="2017" name="BMC Genomics">
        <title>Xanthomonas adaptation to common bean is associated with horizontal transfers of genes encoding TAL effectors.</title>
        <authorList>
            <person name="Ruh M."/>
            <person name="Briand M."/>
            <person name="Bonneau S."/>
            <person name="Jacques M.A."/>
            <person name="Chen N.W.G."/>
        </authorList>
    </citation>
    <scope>NUCLEOTIDE SEQUENCE [LARGE SCALE GENOMIC DNA]</scope>
    <source>
        <strain evidence="2 3">CFBP6991</strain>
    </source>
</reference>
<sequence length="88" mass="9340">MCTAGARIEAPTCQSPASARGDSAAGDRLFGAADILSDAPARHIPVPLSADPRPRCRPGMSLPGLRVEKPRAQGCFERFSSAYERTLQ</sequence>
<evidence type="ECO:0000256" key="1">
    <source>
        <dbReference type="SAM" id="MobiDB-lite"/>
    </source>
</evidence>
<proteinExistence type="predicted"/>
<organism evidence="2 3">
    <name type="scientific">Xanthomonas citri pv. phaseoli var. fuscans</name>
    <dbReference type="NCBI Taxonomy" id="473423"/>
    <lineage>
        <taxon>Bacteria</taxon>
        <taxon>Pseudomonadati</taxon>
        <taxon>Pseudomonadota</taxon>
        <taxon>Gammaproteobacteria</taxon>
        <taxon>Lysobacterales</taxon>
        <taxon>Lysobacteraceae</taxon>
        <taxon>Xanthomonas</taxon>
    </lineage>
</organism>
<evidence type="ECO:0000313" key="3">
    <source>
        <dbReference type="Proteomes" id="UP000230560"/>
    </source>
</evidence>
<dbReference type="AlphaFoldDB" id="A0AB33F250"/>
<evidence type="ECO:0000313" key="2">
    <source>
        <dbReference type="EMBL" id="ATS82718.1"/>
    </source>
</evidence>
<accession>A0AB33F250</accession>
<protein>
    <submittedName>
        <fullName evidence="2">Uncharacterized protein</fullName>
    </submittedName>
</protein>
<feature type="region of interest" description="Disordered" evidence="1">
    <location>
        <begin position="1"/>
        <end position="24"/>
    </location>
</feature>
<dbReference type="EMBL" id="CP021015">
    <property type="protein sequence ID" value="ATS82718.1"/>
    <property type="molecule type" value="Genomic_DNA"/>
</dbReference>
<gene>
    <name evidence="2" type="ORF">XcfCFBP6991P_01030</name>
</gene>
<dbReference type="Proteomes" id="UP000230560">
    <property type="component" value="Chromosome"/>
</dbReference>
<name>A0AB33F250_XANCI</name>